<name>A0A804PEX3_MAIZE</name>
<dbReference type="AlphaFoldDB" id="A0A804PEX3"/>
<reference evidence="3" key="3">
    <citation type="submission" date="2021-05" db="UniProtKB">
        <authorList>
            <consortium name="EnsemblPlants"/>
        </authorList>
    </citation>
    <scope>IDENTIFICATION</scope>
    <source>
        <strain evidence="3">cv. B73</strain>
    </source>
</reference>
<feature type="region of interest" description="Disordered" evidence="1">
    <location>
        <begin position="232"/>
        <end position="411"/>
    </location>
</feature>
<proteinExistence type="predicted"/>
<dbReference type="InterPro" id="IPR013763">
    <property type="entry name" value="Cyclin-like_dom"/>
</dbReference>
<dbReference type="InterPro" id="IPR043198">
    <property type="entry name" value="Cyclin/Ssn8"/>
</dbReference>
<feature type="compositionally biased region" description="Polar residues" evidence="1">
    <location>
        <begin position="287"/>
        <end position="316"/>
    </location>
</feature>
<dbReference type="SUPFAM" id="SSF47954">
    <property type="entry name" value="Cyclin-like"/>
    <property type="match status" value="2"/>
</dbReference>
<organism evidence="3 4">
    <name type="scientific">Zea mays</name>
    <name type="common">Maize</name>
    <dbReference type="NCBI Taxonomy" id="4577"/>
    <lineage>
        <taxon>Eukaryota</taxon>
        <taxon>Viridiplantae</taxon>
        <taxon>Streptophyta</taxon>
        <taxon>Embryophyta</taxon>
        <taxon>Tracheophyta</taxon>
        <taxon>Spermatophyta</taxon>
        <taxon>Magnoliopsida</taxon>
        <taxon>Liliopsida</taxon>
        <taxon>Poales</taxon>
        <taxon>Poaceae</taxon>
        <taxon>PACMAD clade</taxon>
        <taxon>Panicoideae</taxon>
        <taxon>Andropogonodae</taxon>
        <taxon>Andropogoneae</taxon>
        <taxon>Tripsacinae</taxon>
        <taxon>Zea</taxon>
    </lineage>
</organism>
<feature type="compositionally biased region" description="Basic and acidic residues" evidence="1">
    <location>
        <begin position="365"/>
        <end position="390"/>
    </location>
</feature>
<gene>
    <name evidence="3" type="primary">LOC103626584</name>
</gene>
<dbReference type="EnsemblPlants" id="Zm00001eb231420_T004">
    <property type="protein sequence ID" value="Zm00001eb231420_P004"/>
    <property type="gene ID" value="Zm00001eb231420"/>
</dbReference>
<evidence type="ECO:0000313" key="3">
    <source>
        <dbReference type="EnsemblPlants" id="Zm00001eb231420_P004"/>
    </source>
</evidence>
<accession>A0A804PEX3</accession>
<evidence type="ECO:0000313" key="4">
    <source>
        <dbReference type="Proteomes" id="UP000007305"/>
    </source>
</evidence>
<dbReference type="PANTHER" id="PTHR10026">
    <property type="entry name" value="CYCLIN"/>
    <property type="match status" value="1"/>
</dbReference>
<dbReference type="Gene3D" id="1.10.472.10">
    <property type="entry name" value="Cyclin-like"/>
    <property type="match status" value="2"/>
</dbReference>
<dbReference type="GO" id="GO:0016538">
    <property type="term" value="F:cyclin-dependent protein serine/threonine kinase regulator activity"/>
    <property type="evidence" value="ECO:0007669"/>
    <property type="project" value="InterPro"/>
</dbReference>
<dbReference type="Proteomes" id="UP000007305">
    <property type="component" value="Chromosome 5"/>
</dbReference>
<protein>
    <recommendedName>
        <fullName evidence="2">Cyclin-like domain-containing protein</fullName>
    </recommendedName>
</protein>
<evidence type="ECO:0000259" key="2">
    <source>
        <dbReference type="SMART" id="SM00385"/>
    </source>
</evidence>
<reference evidence="4" key="1">
    <citation type="journal article" date="2009" name="Science">
        <title>The B73 maize genome: complexity, diversity, and dynamics.</title>
        <authorList>
            <person name="Schnable P.S."/>
            <person name="Ware D."/>
            <person name="Fulton R.S."/>
            <person name="Stein J.C."/>
            <person name="Wei F."/>
            <person name="Pasternak S."/>
            <person name="Liang C."/>
            <person name="Zhang J."/>
            <person name="Fulton L."/>
            <person name="Graves T.A."/>
            <person name="Minx P."/>
            <person name="Reily A.D."/>
            <person name="Courtney L."/>
            <person name="Kruchowski S.S."/>
            <person name="Tomlinson C."/>
            <person name="Strong C."/>
            <person name="Delehaunty K."/>
            <person name="Fronick C."/>
            <person name="Courtney B."/>
            <person name="Rock S.M."/>
            <person name="Belter E."/>
            <person name="Du F."/>
            <person name="Kim K."/>
            <person name="Abbott R.M."/>
            <person name="Cotton M."/>
            <person name="Levy A."/>
            <person name="Marchetto P."/>
            <person name="Ochoa K."/>
            <person name="Jackson S.M."/>
            <person name="Gillam B."/>
            <person name="Chen W."/>
            <person name="Yan L."/>
            <person name="Higginbotham J."/>
            <person name="Cardenas M."/>
            <person name="Waligorski J."/>
            <person name="Applebaum E."/>
            <person name="Phelps L."/>
            <person name="Falcone J."/>
            <person name="Kanchi K."/>
            <person name="Thane T."/>
            <person name="Scimone A."/>
            <person name="Thane N."/>
            <person name="Henke J."/>
            <person name="Wang T."/>
            <person name="Ruppert J."/>
            <person name="Shah N."/>
            <person name="Rotter K."/>
            <person name="Hodges J."/>
            <person name="Ingenthron E."/>
            <person name="Cordes M."/>
            <person name="Kohlberg S."/>
            <person name="Sgro J."/>
            <person name="Delgado B."/>
            <person name="Mead K."/>
            <person name="Chinwalla A."/>
            <person name="Leonard S."/>
            <person name="Crouse K."/>
            <person name="Collura K."/>
            <person name="Kudrna D."/>
            <person name="Currie J."/>
            <person name="He R."/>
            <person name="Angelova A."/>
            <person name="Rajasekar S."/>
            <person name="Mueller T."/>
            <person name="Lomeli R."/>
            <person name="Scara G."/>
            <person name="Ko A."/>
            <person name="Delaney K."/>
            <person name="Wissotski M."/>
            <person name="Lopez G."/>
            <person name="Campos D."/>
            <person name="Braidotti M."/>
            <person name="Ashley E."/>
            <person name="Golser W."/>
            <person name="Kim H."/>
            <person name="Lee S."/>
            <person name="Lin J."/>
            <person name="Dujmic Z."/>
            <person name="Kim W."/>
            <person name="Talag J."/>
            <person name="Zuccolo A."/>
            <person name="Fan C."/>
            <person name="Sebastian A."/>
            <person name="Kramer M."/>
            <person name="Spiegel L."/>
            <person name="Nascimento L."/>
            <person name="Zutavern T."/>
            <person name="Miller B."/>
            <person name="Ambroise C."/>
            <person name="Muller S."/>
            <person name="Spooner W."/>
            <person name="Narechania A."/>
            <person name="Ren L."/>
            <person name="Wei S."/>
            <person name="Kumari S."/>
            <person name="Faga B."/>
            <person name="Levy M.J."/>
            <person name="McMahan L."/>
            <person name="Van Buren P."/>
            <person name="Vaughn M.W."/>
            <person name="Ying K."/>
            <person name="Yeh C.-T."/>
            <person name="Emrich S.J."/>
            <person name="Jia Y."/>
            <person name="Kalyanaraman A."/>
            <person name="Hsia A.-P."/>
            <person name="Barbazuk W.B."/>
            <person name="Baucom R.S."/>
            <person name="Brutnell T.P."/>
            <person name="Carpita N.C."/>
            <person name="Chaparro C."/>
            <person name="Chia J.-M."/>
            <person name="Deragon J.-M."/>
            <person name="Estill J.C."/>
            <person name="Fu Y."/>
            <person name="Jeddeloh J.A."/>
            <person name="Han Y."/>
            <person name="Lee H."/>
            <person name="Li P."/>
            <person name="Lisch D.R."/>
            <person name="Liu S."/>
            <person name="Liu Z."/>
            <person name="Nagel D.H."/>
            <person name="McCann M.C."/>
            <person name="SanMiguel P."/>
            <person name="Myers A.M."/>
            <person name="Nettleton D."/>
            <person name="Nguyen J."/>
            <person name="Penning B.W."/>
            <person name="Ponnala L."/>
            <person name="Schneider K.L."/>
            <person name="Schwartz D.C."/>
            <person name="Sharma A."/>
            <person name="Soderlund C."/>
            <person name="Springer N.M."/>
            <person name="Sun Q."/>
            <person name="Wang H."/>
            <person name="Waterman M."/>
            <person name="Westerman R."/>
            <person name="Wolfgruber T.K."/>
            <person name="Yang L."/>
            <person name="Yu Y."/>
            <person name="Zhang L."/>
            <person name="Zhou S."/>
            <person name="Zhu Q."/>
            <person name="Bennetzen J.L."/>
            <person name="Dawe R.K."/>
            <person name="Jiang J."/>
            <person name="Jiang N."/>
            <person name="Presting G.G."/>
            <person name="Wessler S.R."/>
            <person name="Aluru S."/>
            <person name="Martienssen R.A."/>
            <person name="Clifton S.W."/>
            <person name="McCombie W.R."/>
            <person name="Wing R.A."/>
            <person name="Wilson R.K."/>
        </authorList>
    </citation>
    <scope>NUCLEOTIDE SEQUENCE [LARGE SCALE GENOMIC DNA]</scope>
    <source>
        <strain evidence="4">cv. B73</strain>
    </source>
</reference>
<evidence type="ECO:0000256" key="1">
    <source>
        <dbReference type="SAM" id="MobiDB-lite"/>
    </source>
</evidence>
<dbReference type="SMART" id="SM00385">
    <property type="entry name" value="CYCLIN"/>
    <property type="match status" value="1"/>
</dbReference>
<dbReference type="InterPro" id="IPR036915">
    <property type="entry name" value="Cyclin-like_sf"/>
</dbReference>
<feature type="compositionally biased region" description="Basic and acidic residues" evidence="1">
    <location>
        <begin position="397"/>
        <end position="408"/>
    </location>
</feature>
<sequence>MSSCVYFTRVHMKWCTGRSVKAQALYPEPRLQWWTKVSFFWSNLSNWAQHFLIILVSTIATVCIFLGSKIEDTPCQLKHVVIVSYETMYHKNPDAAKRIHQEHEVLAKQKALILVGETLLLSTIRFDFNIHHPYEPLKLALKKLGIAETELRQSAMSLINDTLPSTLVIQFKPQYIAAASLWFAAKFHNVNLSQNGTIWWHVFDVAPDPLRVVVQQMSELFEKRAPCSVGPVTKPVPASSATDKHQIKPAPTHTPMDKHQIKQIPAPAPTCRHHIKPVPTPIPTPMDKQQNKLAPTPMDKQQNKLAPTPMDKQQNKPAAAPAPTDRCQRVSTPVPAPRDTQSSRRSFSSSSNTEAPRRVPAGRSSNEKPRDRSPRHEGHWCRGKDGENQHCQKHRDHNSEQRPEERSNQRALKSGLAYLVRSGGPKDTGAATEIRNLTRRKRRIQEVGGLPTPVYTSDTDAWRQVSAVVLFGTKGQKRPRGDEP</sequence>
<dbReference type="Gramene" id="Zm00001eb231420_T004">
    <property type="protein sequence ID" value="Zm00001eb231420_P004"/>
    <property type="gene ID" value="Zm00001eb231420"/>
</dbReference>
<feature type="domain" description="Cyclin-like" evidence="2">
    <location>
        <begin position="135"/>
        <end position="219"/>
    </location>
</feature>
<dbReference type="GO" id="GO:0006357">
    <property type="term" value="P:regulation of transcription by RNA polymerase II"/>
    <property type="evidence" value="ECO:0007669"/>
    <property type="project" value="InterPro"/>
</dbReference>
<keyword evidence="4" id="KW-1185">Reference proteome</keyword>
<reference evidence="3" key="2">
    <citation type="submission" date="2019-07" db="EMBL/GenBank/DDBJ databases">
        <authorList>
            <person name="Seetharam A."/>
            <person name="Woodhouse M."/>
            <person name="Cannon E."/>
        </authorList>
    </citation>
    <scope>NUCLEOTIDE SEQUENCE [LARGE SCALE GENOMIC DNA]</scope>
    <source>
        <strain evidence="3">cv. B73</strain>
    </source>
</reference>
<dbReference type="OrthoDB" id="10264655at2759"/>